<keyword evidence="3" id="KW-1185">Reference proteome</keyword>
<proteinExistence type="predicted"/>
<evidence type="ECO:0000256" key="1">
    <source>
        <dbReference type="SAM" id="MobiDB-lite"/>
    </source>
</evidence>
<gene>
    <name evidence="2" type="ORF">DV515_00019704</name>
</gene>
<dbReference type="Proteomes" id="UP000276834">
    <property type="component" value="Unassembled WGS sequence"/>
</dbReference>
<organism evidence="2 3">
    <name type="scientific">Chloebia gouldiae</name>
    <name type="common">Gouldian finch</name>
    <name type="synonym">Erythrura gouldiae</name>
    <dbReference type="NCBI Taxonomy" id="44316"/>
    <lineage>
        <taxon>Eukaryota</taxon>
        <taxon>Metazoa</taxon>
        <taxon>Chordata</taxon>
        <taxon>Craniata</taxon>
        <taxon>Vertebrata</taxon>
        <taxon>Euteleostomi</taxon>
        <taxon>Archelosauria</taxon>
        <taxon>Archosauria</taxon>
        <taxon>Dinosauria</taxon>
        <taxon>Saurischia</taxon>
        <taxon>Theropoda</taxon>
        <taxon>Coelurosauria</taxon>
        <taxon>Aves</taxon>
        <taxon>Neognathae</taxon>
        <taxon>Neoaves</taxon>
        <taxon>Telluraves</taxon>
        <taxon>Australaves</taxon>
        <taxon>Passeriformes</taxon>
        <taxon>Passeroidea</taxon>
        <taxon>Passeridae</taxon>
        <taxon>Chloebia</taxon>
    </lineage>
</organism>
<feature type="region of interest" description="Disordered" evidence="1">
    <location>
        <begin position="1"/>
        <end position="66"/>
    </location>
</feature>
<dbReference type="AlphaFoldDB" id="A0A3L8Q420"/>
<sequence>MHVLSGSVLSSAWPAGPAGPVTEEDDDSEDWEPPRFFRTAENSADLPARDTEEQPRDNQGAGIRLNSHISSEQKIIQLCRWVTMKRNKAIMMSM</sequence>
<reference evidence="2 3" key="1">
    <citation type="journal article" date="2018" name="Proc. R. Soc. B">
        <title>A non-coding region near Follistatin controls head colour polymorphism in the Gouldian finch.</title>
        <authorList>
            <person name="Toomey M.B."/>
            <person name="Marques C.I."/>
            <person name="Andrade P."/>
            <person name="Araujo P.M."/>
            <person name="Sabatino S."/>
            <person name="Gazda M.A."/>
            <person name="Afonso S."/>
            <person name="Lopes R.J."/>
            <person name="Corbo J.C."/>
            <person name="Carneiro M."/>
        </authorList>
    </citation>
    <scope>NUCLEOTIDE SEQUENCE [LARGE SCALE GENOMIC DNA]</scope>
    <source>
        <strain evidence="2">Red01</strain>
        <tissue evidence="2">Muscle</tissue>
    </source>
</reference>
<name>A0A3L8Q420_CHLGU</name>
<evidence type="ECO:0000313" key="2">
    <source>
        <dbReference type="EMBL" id="RLV62077.1"/>
    </source>
</evidence>
<feature type="compositionally biased region" description="Basic and acidic residues" evidence="1">
    <location>
        <begin position="47"/>
        <end position="56"/>
    </location>
</feature>
<comment type="caution">
    <text evidence="2">The sequence shown here is derived from an EMBL/GenBank/DDBJ whole genome shotgun (WGS) entry which is preliminary data.</text>
</comment>
<feature type="compositionally biased region" description="Acidic residues" evidence="1">
    <location>
        <begin position="22"/>
        <end position="31"/>
    </location>
</feature>
<protein>
    <submittedName>
        <fullName evidence="2">Uncharacterized protein</fullName>
    </submittedName>
</protein>
<evidence type="ECO:0000313" key="3">
    <source>
        <dbReference type="Proteomes" id="UP000276834"/>
    </source>
</evidence>
<accession>A0A3L8Q420</accession>
<dbReference type="EMBL" id="QUSF01011529">
    <property type="protein sequence ID" value="RLV62077.1"/>
    <property type="molecule type" value="Genomic_DNA"/>
</dbReference>